<protein>
    <submittedName>
        <fullName evidence="2">Uncharacterized protein</fullName>
    </submittedName>
</protein>
<keyword evidence="1" id="KW-0472">Membrane</keyword>
<sequence>MAGVTTGAQMFGELAAYPAVVLLCAVLPFAVSFVIDAVNLMVRRERSAVPALVTALVLSFVVAATGFLLLELSLVGIGSDAAVLARLTSVGVGLLLVCSPLALVAAVARLFISMLRARALARRATDAGGSLPEAKPGSTPGTLPGALPSLAGTLPGAMTSPVPSRSGTTMLARFADHVA</sequence>
<dbReference type="Proteomes" id="UP000092582">
    <property type="component" value="Chromosome 1"/>
</dbReference>
<dbReference type="KEGG" id="cart:PA27867_2678"/>
<feature type="transmembrane region" description="Helical" evidence="1">
    <location>
        <begin position="90"/>
        <end position="112"/>
    </location>
</feature>
<feature type="transmembrane region" description="Helical" evidence="1">
    <location>
        <begin position="15"/>
        <end position="35"/>
    </location>
</feature>
<reference evidence="2 3" key="1">
    <citation type="submission" date="2016-06" db="EMBL/GenBank/DDBJ databases">
        <title>Genome sequencing of Cryobacterium arcticum PAMC 27867.</title>
        <authorList>
            <person name="Lee J."/>
            <person name="Kim O.-S."/>
        </authorList>
    </citation>
    <scope>NUCLEOTIDE SEQUENCE [LARGE SCALE GENOMIC DNA]</scope>
    <source>
        <strain evidence="2 3">PAMC 27867</strain>
    </source>
</reference>
<dbReference type="AlphaFoldDB" id="A0A1B1BM48"/>
<keyword evidence="3" id="KW-1185">Reference proteome</keyword>
<keyword evidence="1" id="KW-0812">Transmembrane</keyword>
<gene>
    <name evidence="2" type="ORF">PA27867_2678</name>
</gene>
<evidence type="ECO:0000313" key="2">
    <source>
        <dbReference type="EMBL" id="ANP73618.1"/>
    </source>
</evidence>
<organism evidence="2 3">
    <name type="scientific">Cryobacterium arcticum</name>
    <dbReference type="NCBI Taxonomy" id="670052"/>
    <lineage>
        <taxon>Bacteria</taxon>
        <taxon>Bacillati</taxon>
        <taxon>Actinomycetota</taxon>
        <taxon>Actinomycetes</taxon>
        <taxon>Micrococcales</taxon>
        <taxon>Microbacteriaceae</taxon>
        <taxon>Cryobacterium</taxon>
    </lineage>
</organism>
<accession>A0A1B1BM48</accession>
<evidence type="ECO:0000256" key="1">
    <source>
        <dbReference type="SAM" id="Phobius"/>
    </source>
</evidence>
<proteinExistence type="predicted"/>
<feature type="transmembrane region" description="Helical" evidence="1">
    <location>
        <begin position="47"/>
        <end position="70"/>
    </location>
</feature>
<dbReference type="OrthoDB" id="9832236at2"/>
<keyword evidence="1" id="KW-1133">Transmembrane helix</keyword>
<evidence type="ECO:0000313" key="3">
    <source>
        <dbReference type="Proteomes" id="UP000092582"/>
    </source>
</evidence>
<name>A0A1B1BM48_9MICO</name>
<dbReference type="RefSeq" id="WP_157109232.1">
    <property type="nucleotide sequence ID" value="NZ_CP016282.1"/>
</dbReference>
<dbReference type="EMBL" id="CP016282">
    <property type="protein sequence ID" value="ANP73618.1"/>
    <property type="molecule type" value="Genomic_DNA"/>
</dbReference>